<dbReference type="GO" id="GO:0036498">
    <property type="term" value="P:IRE1-mediated unfolded protein response"/>
    <property type="evidence" value="ECO:0007669"/>
    <property type="project" value="TreeGrafter"/>
</dbReference>
<reference evidence="2" key="1">
    <citation type="submission" date="2021-01" db="EMBL/GenBank/DDBJ databases">
        <title>Adiantum capillus-veneris genome.</title>
        <authorList>
            <person name="Fang Y."/>
            <person name="Liao Q."/>
        </authorList>
    </citation>
    <scope>NUCLEOTIDE SEQUENCE</scope>
    <source>
        <strain evidence="2">H3</strain>
        <tissue evidence="2">Leaf</tissue>
    </source>
</reference>
<proteinExistence type="predicted"/>
<dbReference type="InterPro" id="IPR000719">
    <property type="entry name" value="Prot_kinase_dom"/>
</dbReference>
<dbReference type="SUPFAM" id="SSF56112">
    <property type="entry name" value="Protein kinase-like (PK-like)"/>
    <property type="match status" value="1"/>
</dbReference>
<dbReference type="PANTHER" id="PTHR13954:SF6">
    <property type="entry name" value="NON-SPECIFIC SERINE_THREONINE PROTEIN KINASE"/>
    <property type="match status" value="1"/>
</dbReference>
<dbReference type="Proteomes" id="UP000886520">
    <property type="component" value="Chromosome 18"/>
</dbReference>
<dbReference type="AlphaFoldDB" id="A0A9D4ZA89"/>
<dbReference type="InterPro" id="IPR008271">
    <property type="entry name" value="Ser/Thr_kinase_AS"/>
</dbReference>
<dbReference type="EMBL" id="JABFUD020000018">
    <property type="protein sequence ID" value="KAI5066517.1"/>
    <property type="molecule type" value="Genomic_DNA"/>
</dbReference>
<dbReference type="Gene3D" id="3.30.200.20">
    <property type="entry name" value="Phosphorylase Kinase, domain 1"/>
    <property type="match status" value="1"/>
</dbReference>
<comment type="caution">
    <text evidence="2">The sequence shown here is derived from an EMBL/GenBank/DDBJ whole genome shotgun (WGS) entry which is preliminary data.</text>
</comment>
<dbReference type="PROSITE" id="PS50011">
    <property type="entry name" value="PROTEIN_KINASE_DOM"/>
    <property type="match status" value="1"/>
</dbReference>
<dbReference type="GO" id="GO:0004521">
    <property type="term" value="F:RNA endonuclease activity"/>
    <property type="evidence" value="ECO:0007669"/>
    <property type="project" value="InterPro"/>
</dbReference>
<evidence type="ECO:0000313" key="3">
    <source>
        <dbReference type="Proteomes" id="UP000886520"/>
    </source>
</evidence>
<dbReference type="InterPro" id="IPR045133">
    <property type="entry name" value="IRE1/2-like"/>
</dbReference>
<dbReference type="InterPro" id="IPR011990">
    <property type="entry name" value="TPR-like_helical_dom_sf"/>
</dbReference>
<dbReference type="GO" id="GO:0005524">
    <property type="term" value="F:ATP binding"/>
    <property type="evidence" value="ECO:0007669"/>
    <property type="project" value="InterPro"/>
</dbReference>
<dbReference type="GO" id="GO:0004674">
    <property type="term" value="F:protein serine/threonine kinase activity"/>
    <property type="evidence" value="ECO:0007669"/>
    <property type="project" value="InterPro"/>
</dbReference>
<organism evidence="2 3">
    <name type="scientific">Adiantum capillus-veneris</name>
    <name type="common">Maidenhair fern</name>
    <dbReference type="NCBI Taxonomy" id="13818"/>
    <lineage>
        <taxon>Eukaryota</taxon>
        <taxon>Viridiplantae</taxon>
        <taxon>Streptophyta</taxon>
        <taxon>Embryophyta</taxon>
        <taxon>Tracheophyta</taxon>
        <taxon>Polypodiopsida</taxon>
        <taxon>Polypodiidae</taxon>
        <taxon>Polypodiales</taxon>
        <taxon>Pteridineae</taxon>
        <taxon>Pteridaceae</taxon>
        <taxon>Vittarioideae</taxon>
        <taxon>Adiantum</taxon>
    </lineage>
</organism>
<dbReference type="Pfam" id="PF00069">
    <property type="entry name" value="Pkinase"/>
    <property type="match status" value="1"/>
</dbReference>
<evidence type="ECO:0000259" key="1">
    <source>
        <dbReference type="PROSITE" id="PS50011"/>
    </source>
</evidence>
<feature type="non-terminal residue" evidence="2">
    <location>
        <position position="887"/>
    </location>
</feature>
<name>A0A9D4ZA89_ADICA</name>
<dbReference type="GO" id="GO:1990604">
    <property type="term" value="C:IRE1-TRAF2-ASK1 complex"/>
    <property type="evidence" value="ECO:0007669"/>
    <property type="project" value="TreeGrafter"/>
</dbReference>
<gene>
    <name evidence="2" type="ORF">GOP47_0019141</name>
</gene>
<feature type="domain" description="Protein kinase" evidence="1">
    <location>
        <begin position="18"/>
        <end position="293"/>
    </location>
</feature>
<sequence length="887" mass="101343">MAGSSIMILDDECRLHEFQTNSMLGQGASARKIVSGVYRDSPVAIKTYQQSVPAHVIDREIEFLRIMKGEYHVVQLIGTSRKDEQLRVIMDLAYNFSLQDLLDKTCGNFSMDLKYRLIRDVCDGVCSLHKKGIAHEDLKPANVLLDFGLRGKLCDFEASSFFDGHTFVPCGTVNYRAPEKLLGQSYDRALADIFSLGCIILDIIGKDTDSMEDLVRAANICKSTDPRSRYADCQELLHLVGEKKESYYALSSIRMHVLNEADRINLSFYWTAVESDLLEAEERDAMDKVRKWFYKGEYQKINDMNVDCIVFKVFQGIMMFHGFGCEKDPAGSFGIFKEVMEGLDADPFIDGMQMRFLVEYYLAACEVSVDERRALLLLRQLAHRGNSMAQAELSFLRLGFRRNTTDDIEKFDTANICHFLWTAANTGYAHAQSFAALLHVEWGRRGILSRKEVLYIRRSMQGGSALGSLMHDIIKGNLDEEKLLSTNNLGLFYLIYHFCSVLPCKYNGEVWRERGEKLELASSPLACSLNNLNAEDATYVLRQARRMEDRLMFRDREIILSLAVSNSSALLCGLIDMYHAKGDEKKIREALDHDDCSTEAVMLKLMDLTNIDNRWYQFMIDRREKVDNLDVNYRIGRMLKDLDWIDYCAARGHDVAMHVMGTLCYKRRDFEGACRWYKKAICKGFTGSLHNMSMAVSHLEGEEAAEMYLIQGEKALEPTCIFELGRLRKSKDLLEQAANVGCEDAAFLLAEMCREESDQGGCQYWITRGLRIIDPEFLFDVGAAFEDMDIESLLQKFFRSEDADVIFRLGNFLEFADQFSTPVMNAFSCYSKADEKGHMRAMMFNALYCEKVGRSAEALQFYSKLVQENRLLLIPIQEIESKVADLR</sequence>
<dbReference type="InterPro" id="IPR011009">
    <property type="entry name" value="Kinase-like_dom_sf"/>
</dbReference>
<accession>A0A9D4ZA89</accession>
<dbReference type="SMART" id="SM00220">
    <property type="entry name" value="S_TKc"/>
    <property type="match status" value="1"/>
</dbReference>
<dbReference type="Gene3D" id="1.10.510.10">
    <property type="entry name" value="Transferase(Phosphotransferase) domain 1"/>
    <property type="match status" value="1"/>
</dbReference>
<dbReference type="PANTHER" id="PTHR13954">
    <property type="entry name" value="IRE1-RELATED"/>
    <property type="match status" value="1"/>
</dbReference>
<keyword evidence="3" id="KW-1185">Reference proteome</keyword>
<dbReference type="SUPFAM" id="SSF81901">
    <property type="entry name" value="HCP-like"/>
    <property type="match status" value="2"/>
</dbReference>
<dbReference type="OrthoDB" id="1668230at2759"/>
<dbReference type="Gene3D" id="1.25.40.10">
    <property type="entry name" value="Tetratricopeptide repeat domain"/>
    <property type="match status" value="2"/>
</dbReference>
<protein>
    <recommendedName>
        <fullName evidence="1">Protein kinase domain-containing protein</fullName>
    </recommendedName>
</protein>
<dbReference type="PROSITE" id="PS00108">
    <property type="entry name" value="PROTEIN_KINASE_ST"/>
    <property type="match status" value="1"/>
</dbReference>
<evidence type="ECO:0000313" key="2">
    <source>
        <dbReference type="EMBL" id="KAI5066517.1"/>
    </source>
</evidence>
<dbReference type="GO" id="GO:0051082">
    <property type="term" value="F:unfolded protein binding"/>
    <property type="evidence" value="ECO:0007669"/>
    <property type="project" value="TreeGrafter"/>
</dbReference>